<dbReference type="EMBL" id="AAPE02003218">
    <property type="status" value="NOT_ANNOTATED_CDS"/>
    <property type="molecule type" value="Genomic_DNA"/>
</dbReference>
<dbReference type="STRING" id="59463.ENSMLUP00000020280"/>
<evidence type="ECO:0000313" key="2">
    <source>
        <dbReference type="Ensembl" id="ENSMLUP00000020280.1"/>
    </source>
</evidence>
<feature type="region of interest" description="Disordered" evidence="1">
    <location>
        <begin position="1"/>
        <end position="128"/>
    </location>
</feature>
<dbReference type="GO" id="GO:0030010">
    <property type="term" value="P:establishment of cell polarity"/>
    <property type="evidence" value="ECO:0007669"/>
    <property type="project" value="TreeGrafter"/>
</dbReference>
<dbReference type="PANTHER" id="PTHR16484:SF4">
    <property type="entry name" value="PARTITIONING DEFECTIVE 3 HOMOLOG B"/>
    <property type="match status" value="1"/>
</dbReference>
<name>G1Q997_MYOLU</name>
<evidence type="ECO:0000313" key="3">
    <source>
        <dbReference type="Proteomes" id="UP000001074"/>
    </source>
</evidence>
<dbReference type="InParanoid" id="G1Q997"/>
<dbReference type="GO" id="GO:0005912">
    <property type="term" value="C:adherens junction"/>
    <property type="evidence" value="ECO:0007669"/>
    <property type="project" value="TreeGrafter"/>
</dbReference>
<proteinExistence type="predicted"/>
<reference evidence="2 3" key="1">
    <citation type="journal article" date="2011" name="Nature">
        <title>A high-resolution map of human evolutionary constraint using 29 mammals.</title>
        <authorList>
            <person name="Lindblad-Toh K."/>
            <person name="Garber M."/>
            <person name="Zuk O."/>
            <person name="Lin M.F."/>
            <person name="Parker B.J."/>
            <person name="Washietl S."/>
            <person name="Kheradpour P."/>
            <person name="Ernst J."/>
            <person name="Jordan G."/>
            <person name="Mauceli E."/>
            <person name="Ward L.D."/>
            <person name="Lowe C.B."/>
            <person name="Holloway A.K."/>
            <person name="Clamp M."/>
            <person name="Gnerre S."/>
            <person name="Alfoldi J."/>
            <person name="Beal K."/>
            <person name="Chang J."/>
            <person name="Clawson H."/>
            <person name="Cuff J."/>
            <person name="Di Palma F."/>
            <person name="Fitzgerald S."/>
            <person name="Flicek P."/>
            <person name="Guttman M."/>
            <person name="Hubisz M.J."/>
            <person name="Jaffe D.B."/>
            <person name="Jungreis I."/>
            <person name="Kent W.J."/>
            <person name="Kostka D."/>
            <person name="Lara M."/>
            <person name="Martins A.L."/>
            <person name="Massingham T."/>
            <person name="Moltke I."/>
            <person name="Raney B.J."/>
            <person name="Rasmussen M.D."/>
            <person name="Robinson J."/>
            <person name="Stark A."/>
            <person name="Vilella A.J."/>
            <person name="Wen J."/>
            <person name="Xie X."/>
            <person name="Zody M.C."/>
            <person name="Baldwin J."/>
            <person name="Bloom T."/>
            <person name="Chin C.W."/>
            <person name="Heiman D."/>
            <person name="Nicol R."/>
            <person name="Nusbaum C."/>
            <person name="Young S."/>
            <person name="Wilkinson J."/>
            <person name="Worley K.C."/>
            <person name="Kovar C.L."/>
            <person name="Muzny D.M."/>
            <person name="Gibbs R.A."/>
            <person name="Cree A."/>
            <person name="Dihn H.H."/>
            <person name="Fowler G."/>
            <person name="Jhangiani S."/>
            <person name="Joshi V."/>
            <person name="Lee S."/>
            <person name="Lewis L.R."/>
            <person name="Nazareth L.V."/>
            <person name="Okwuonu G."/>
            <person name="Santibanez J."/>
            <person name="Warren W.C."/>
            <person name="Mardis E.R."/>
            <person name="Weinstock G.M."/>
            <person name="Wilson R.K."/>
            <person name="Delehaunty K."/>
            <person name="Dooling D."/>
            <person name="Fronik C."/>
            <person name="Fulton L."/>
            <person name="Fulton B."/>
            <person name="Graves T."/>
            <person name="Minx P."/>
            <person name="Sodergren E."/>
            <person name="Birney E."/>
            <person name="Margulies E.H."/>
            <person name="Herrero J."/>
            <person name="Green E.D."/>
            <person name="Haussler D."/>
            <person name="Siepel A."/>
            <person name="Goldman N."/>
            <person name="Pollard K.S."/>
            <person name="Pedersen J.S."/>
            <person name="Lander E.S."/>
            <person name="Kellis M."/>
        </authorList>
    </citation>
    <scope>NUCLEOTIDE SEQUENCE [LARGE SCALE GENOMIC DNA]</scope>
</reference>
<dbReference type="GO" id="GO:0016324">
    <property type="term" value="C:apical plasma membrane"/>
    <property type="evidence" value="ECO:0007669"/>
    <property type="project" value="TreeGrafter"/>
</dbReference>
<dbReference type="GO" id="GO:0045197">
    <property type="term" value="P:establishment or maintenance of epithelial cell apical/basal polarity"/>
    <property type="evidence" value="ECO:0007669"/>
    <property type="project" value="TreeGrafter"/>
</dbReference>
<dbReference type="GO" id="GO:0035091">
    <property type="term" value="F:phosphatidylinositol binding"/>
    <property type="evidence" value="ECO:0007669"/>
    <property type="project" value="TreeGrafter"/>
</dbReference>
<evidence type="ECO:0000256" key="1">
    <source>
        <dbReference type="SAM" id="MobiDB-lite"/>
    </source>
</evidence>
<dbReference type="GO" id="GO:0051660">
    <property type="term" value="P:establishment of centrosome localization"/>
    <property type="evidence" value="ECO:0007669"/>
    <property type="project" value="TreeGrafter"/>
</dbReference>
<dbReference type="AlphaFoldDB" id="G1Q997"/>
<dbReference type="GO" id="GO:0000226">
    <property type="term" value="P:microtubule cytoskeleton organization"/>
    <property type="evidence" value="ECO:0007669"/>
    <property type="project" value="TreeGrafter"/>
</dbReference>
<reference evidence="2" key="2">
    <citation type="submission" date="2025-08" db="UniProtKB">
        <authorList>
            <consortium name="Ensembl"/>
        </authorList>
    </citation>
    <scope>IDENTIFICATION</scope>
</reference>
<dbReference type="PANTHER" id="PTHR16484">
    <property type="entry name" value="PARTITIONING DEFECTIVE 3 RELATED"/>
    <property type="match status" value="1"/>
</dbReference>
<protein>
    <recommendedName>
        <fullName evidence="4">Par-3 family cell polarity regulator beta</fullName>
    </recommendedName>
</protein>
<dbReference type="OMA" id="VPAYNEM"/>
<dbReference type="GO" id="GO:0008104">
    <property type="term" value="P:intracellular protein localization"/>
    <property type="evidence" value="ECO:0007669"/>
    <property type="project" value="TreeGrafter"/>
</dbReference>
<dbReference type="HOGENOM" id="CLU_126871_0_0_1"/>
<dbReference type="Proteomes" id="UP000001074">
    <property type="component" value="Unassembled WGS sequence"/>
</dbReference>
<reference evidence="2" key="3">
    <citation type="submission" date="2025-09" db="UniProtKB">
        <authorList>
            <consortium name="Ensembl"/>
        </authorList>
    </citation>
    <scope>IDENTIFICATION</scope>
</reference>
<evidence type="ECO:0008006" key="4">
    <source>
        <dbReference type="Google" id="ProtNLM"/>
    </source>
</evidence>
<dbReference type="Ensembl" id="ENSMLUT00000030132.1">
    <property type="protein sequence ID" value="ENSMLUP00000020280.1"/>
    <property type="gene ID" value="ENSMLUG00000028553.1"/>
</dbReference>
<dbReference type="eggNOG" id="KOG3528">
    <property type="taxonomic scope" value="Eukaryota"/>
</dbReference>
<keyword evidence="3" id="KW-1185">Reference proteome</keyword>
<sequence length="128" mass="14331">MTCVCSSLPRGGPADPADYLTAAPRGLYKERELPYYPGPHPMHPPKGSYPRPPDLRVADLRYPQYYPPPPAPQHKGPFRQDVPPSPPQHHRVPAYQEMGRPGPRGGSPDQYPYRTQDPRQKNPMTAAV</sequence>
<dbReference type="GO" id="GO:0043296">
    <property type="term" value="C:apical junction complex"/>
    <property type="evidence" value="ECO:0007669"/>
    <property type="project" value="TreeGrafter"/>
</dbReference>
<accession>G1Q997</accession>
<dbReference type="InterPro" id="IPR052213">
    <property type="entry name" value="PAR3"/>
</dbReference>
<dbReference type="GO" id="GO:0005938">
    <property type="term" value="C:cell cortex"/>
    <property type="evidence" value="ECO:0007669"/>
    <property type="project" value="TreeGrafter"/>
</dbReference>
<organism evidence="2 3">
    <name type="scientific">Myotis lucifugus</name>
    <name type="common">Little brown bat</name>
    <dbReference type="NCBI Taxonomy" id="59463"/>
    <lineage>
        <taxon>Eukaryota</taxon>
        <taxon>Metazoa</taxon>
        <taxon>Chordata</taxon>
        <taxon>Craniata</taxon>
        <taxon>Vertebrata</taxon>
        <taxon>Euteleostomi</taxon>
        <taxon>Mammalia</taxon>
        <taxon>Eutheria</taxon>
        <taxon>Laurasiatheria</taxon>
        <taxon>Chiroptera</taxon>
        <taxon>Yangochiroptera</taxon>
        <taxon>Vespertilionidae</taxon>
        <taxon>Myotis</taxon>
    </lineage>
</organism>
<dbReference type="GO" id="GO:0007155">
    <property type="term" value="P:cell adhesion"/>
    <property type="evidence" value="ECO:0007669"/>
    <property type="project" value="TreeGrafter"/>
</dbReference>
<dbReference type="GeneTree" id="ENSGT00950000183214"/>